<proteinExistence type="predicted"/>
<dbReference type="Proteomes" id="UP000254711">
    <property type="component" value="Unassembled WGS sequence"/>
</dbReference>
<protein>
    <submittedName>
        <fullName evidence="2">Uncharacterized protein</fullName>
    </submittedName>
</protein>
<gene>
    <name evidence="2" type="ORF">DVT68_19870</name>
</gene>
<keyword evidence="1" id="KW-0812">Transmembrane</keyword>
<sequence length="89" mass="10151">MAHHNFWDVHGWLFVVAMFFFPRLTLLFSSVVSGGFLWWLGWLFAPRLLVAILATTAYWETNRVLVIAAWFWALAGEGAEKGAVGKSRH</sequence>
<keyword evidence="3" id="KW-1185">Reference proteome</keyword>
<feature type="transmembrane region" description="Helical" evidence="1">
    <location>
        <begin position="37"/>
        <end position="59"/>
    </location>
</feature>
<dbReference type="RefSeq" id="WP_114826959.1">
    <property type="nucleotide sequence ID" value="NZ_QQSY01000011.1"/>
</dbReference>
<keyword evidence="1" id="KW-1133">Transmembrane helix</keyword>
<feature type="transmembrane region" description="Helical" evidence="1">
    <location>
        <begin position="12"/>
        <end position="31"/>
    </location>
</feature>
<dbReference type="EMBL" id="QQSY01000011">
    <property type="protein sequence ID" value="RDI96813.1"/>
    <property type="molecule type" value="Genomic_DNA"/>
</dbReference>
<dbReference type="AlphaFoldDB" id="A0A370K2D1"/>
<organism evidence="2 3">
    <name type="scientific">Dyella solisilvae</name>
    <dbReference type="NCBI Taxonomy" id="1920168"/>
    <lineage>
        <taxon>Bacteria</taxon>
        <taxon>Pseudomonadati</taxon>
        <taxon>Pseudomonadota</taxon>
        <taxon>Gammaproteobacteria</taxon>
        <taxon>Lysobacterales</taxon>
        <taxon>Rhodanobacteraceae</taxon>
        <taxon>Dyella</taxon>
    </lineage>
</organism>
<evidence type="ECO:0000313" key="2">
    <source>
        <dbReference type="EMBL" id="RDI96813.1"/>
    </source>
</evidence>
<accession>A0A370K2D1</accession>
<comment type="caution">
    <text evidence="2">The sequence shown here is derived from an EMBL/GenBank/DDBJ whole genome shotgun (WGS) entry which is preliminary data.</text>
</comment>
<keyword evidence="1" id="KW-0472">Membrane</keyword>
<reference evidence="2 3" key="1">
    <citation type="submission" date="2018-07" db="EMBL/GenBank/DDBJ databases">
        <title>Dyella solisilvae sp. nov., isolated from the pine and broad-leaved mixed forest soil.</title>
        <authorList>
            <person name="Gao Z."/>
            <person name="Qiu L."/>
        </authorList>
    </citation>
    <scope>NUCLEOTIDE SEQUENCE [LARGE SCALE GENOMIC DNA]</scope>
    <source>
        <strain evidence="2 3">DHG54</strain>
    </source>
</reference>
<evidence type="ECO:0000256" key="1">
    <source>
        <dbReference type="SAM" id="Phobius"/>
    </source>
</evidence>
<name>A0A370K2D1_9GAMM</name>
<evidence type="ECO:0000313" key="3">
    <source>
        <dbReference type="Proteomes" id="UP000254711"/>
    </source>
</evidence>
<dbReference type="OrthoDB" id="21578at2"/>